<sequence length="269" mass="30267">MSHTPSQSPPDQSPWTLDQLFLQVRNDILSSDGSRVLTYTGVEGDTSLRVACMLSEDETISPIHVKVTPNSITKECQIRIFSWEYAIIASWAGDEYCLATYDNFFTCPCDSSLMSCHIGDGIFPPPFQNAVKQPGFCFIPKSETIPTVICEVGWSEDYPRLLQDKDLWFTAGVGHVNVVILLNWSVVENRVSGFIEIWRQNGADPERFQIFPSPSPEASEAPFVLYRGDLYRGGVVPEGRSPDDAWDLELEYLRVRAQDRLRIRGLVPA</sequence>
<dbReference type="OrthoDB" id="76567at2759"/>
<name>A0A319E2W5_ASPSB</name>
<accession>A0A319E2W5</accession>
<proteinExistence type="predicted"/>
<dbReference type="Proteomes" id="UP000248423">
    <property type="component" value="Unassembled WGS sequence"/>
</dbReference>
<keyword evidence="2" id="KW-1185">Reference proteome</keyword>
<reference evidence="1 2" key="1">
    <citation type="submission" date="2018-02" db="EMBL/GenBank/DDBJ databases">
        <title>The genomes of Aspergillus section Nigri reveals drivers in fungal speciation.</title>
        <authorList>
            <consortium name="DOE Joint Genome Institute"/>
            <person name="Vesth T.C."/>
            <person name="Nybo J."/>
            <person name="Theobald S."/>
            <person name="Brandl J."/>
            <person name="Frisvad J.C."/>
            <person name="Nielsen K.F."/>
            <person name="Lyhne E.K."/>
            <person name="Kogle M.E."/>
            <person name="Kuo A."/>
            <person name="Riley R."/>
            <person name="Clum A."/>
            <person name="Nolan M."/>
            <person name="Lipzen A."/>
            <person name="Salamov A."/>
            <person name="Henrissat B."/>
            <person name="Wiebenga A."/>
            <person name="De vries R.P."/>
            <person name="Grigoriev I.V."/>
            <person name="Mortensen U.H."/>
            <person name="Andersen M.R."/>
            <person name="Baker S.E."/>
        </authorList>
    </citation>
    <scope>NUCLEOTIDE SEQUENCE [LARGE SCALE GENOMIC DNA]</scope>
    <source>
        <strain evidence="1 2">CBS 121057</strain>
    </source>
</reference>
<evidence type="ECO:0000313" key="2">
    <source>
        <dbReference type="Proteomes" id="UP000248423"/>
    </source>
</evidence>
<dbReference type="VEuPathDB" id="FungiDB:BO78DRAFT_471289"/>
<dbReference type="AlphaFoldDB" id="A0A319E2W5"/>
<protein>
    <submittedName>
        <fullName evidence="1">Uncharacterized protein</fullName>
    </submittedName>
</protein>
<dbReference type="EMBL" id="KZ826369">
    <property type="protein sequence ID" value="PYI04416.1"/>
    <property type="molecule type" value="Genomic_DNA"/>
</dbReference>
<evidence type="ECO:0000313" key="1">
    <source>
        <dbReference type="EMBL" id="PYI04416.1"/>
    </source>
</evidence>
<organism evidence="1 2">
    <name type="scientific">Aspergillus sclerotiicarbonarius (strain CBS 121057 / IBT 28362)</name>
    <dbReference type="NCBI Taxonomy" id="1448318"/>
    <lineage>
        <taxon>Eukaryota</taxon>
        <taxon>Fungi</taxon>
        <taxon>Dikarya</taxon>
        <taxon>Ascomycota</taxon>
        <taxon>Pezizomycotina</taxon>
        <taxon>Eurotiomycetes</taxon>
        <taxon>Eurotiomycetidae</taxon>
        <taxon>Eurotiales</taxon>
        <taxon>Aspergillaceae</taxon>
        <taxon>Aspergillus</taxon>
        <taxon>Aspergillus subgen. Circumdati</taxon>
    </lineage>
</organism>
<gene>
    <name evidence="1" type="ORF">BO78DRAFT_471289</name>
</gene>